<dbReference type="OrthoDB" id="2195098at2"/>
<dbReference type="Gene3D" id="2.30.42.10">
    <property type="match status" value="1"/>
</dbReference>
<dbReference type="Proteomes" id="UP000267798">
    <property type="component" value="Unassembled WGS sequence"/>
</dbReference>
<dbReference type="GO" id="GO:0004176">
    <property type="term" value="F:ATP-dependent peptidase activity"/>
    <property type="evidence" value="ECO:0007669"/>
    <property type="project" value="InterPro"/>
</dbReference>
<dbReference type="InterPro" id="IPR014721">
    <property type="entry name" value="Ribsml_uS5_D2-typ_fold_subgr"/>
</dbReference>
<keyword evidence="4" id="KW-1185">Reference proteome</keyword>
<keyword evidence="1" id="KW-0812">Transmembrane</keyword>
<dbReference type="InterPro" id="IPR036034">
    <property type="entry name" value="PDZ_sf"/>
</dbReference>
<dbReference type="RefSeq" id="WP_120112994.1">
    <property type="nucleotide sequence ID" value="NZ_QXQB01000004.1"/>
</dbReference>
<dbReference type="SUPFAM" id="SSF54211">
    <property type="entry name" value="Ribosomal protein S5 domain 2-like"/>
    <property type="match status" value="1"/>
</dbReference>
<feature type="domain" description="PDZ" evidence="2">
    <location>
        <begin position="235"/>
        <end position="289"/>
    </location>
</feature>
<dbReference type="SMART" id="SM00228">
    <property type="entry name" value="PDZ"/>
    <property type="match status" value="1"/>
</dbReference>
<accession>A0A3A6PCP9</accession>
<feature type="transmembrane region" description="Helical" evidence="1">
    <location>
        <begin position="135"/>
        <end position="155"/>
    </location>
</feature>
<dbReference type="Pfam" id="PF05362">
    <property type="entry name" value="Lon_C"/>
    <property type="match status" value="1"/>
</dbReference>
<dbReference type="PROSITE" id="PS50106">
    <property type="entry name" value="PDZ"/>
    <property type="match status" value="1"/>
</dbReference>
<dbReference type="GO" id="GO:0006508">
    <property type="term" value="P:proteolysis"/>
    <property type="evidence" value="ECO:0007669"/>
    <property type="project" value="InterPro"/>
</dbReference>
<dbReference type="InterPro" id="IPR020568">
    <property type="entry name" value="Ribosomal_Su5_D2-typ_SF"/>
</dbReference>
<dbReference type="EMBL" id="QXQB01000004">
    <property type="protein sequence ID" value="RJX38175.1"/>
    <property type="molecule type" value="Genomic_DNA"/>
</dbReference>
<keyword evidence="1" id="KW-0472">Membrane</keyword>
<reference evidence="3 4" key="1">
    <citation type="submission" date="2018-09" db="EMBL/GenBank/DDBJ databases">
        <title>Paenibacillus aracenensis nov. sp. isolated from a cave in southern Spain.</title>
        <authorList>
            <person name="Jurado V."/>
            <person name="Gutierrez-Patricio S."/>
            <person name="Gonzalez-Pimentel J.L."/>
            <person name="Miller A.Z."/>
            <person name="Laiz L."/>
            <person name="Saiz-Jimenez C."/>
        </authorList>
    </citation>
    <scope>NUCLEOTIDE SEQUENCE [LARGE SCALE GENOMIC DNA]</scope>
    <source>
        <strain evidence="3 4">JCM 19203</strain>
    </source>
</reference>
<feature type="transmembrane region" description="Helical" evidence="1">
    <location>
        <begin position="12"/>
        <end position="31"/>
    </location>
</feature>
<sequence>MVDNGYRAGRRFYYAGFIMAICSLIAAELIWIPAPLRTGGGVLWIEMIDWIYYVLALIPLSWAAGAGRMLLLSSRAATRGLRGAIIIINLVLTGLLIAEASMTAMLAVLIAAAVLVLADLLASGSMGQPRRSWRTVVSISAMAVIFGVLLIPTGYSVTYPGMTLNMNRYAHVQGGAEGGSIEGVLVFDRPSVLADRLYGWMFPQYDFLPIPKDEPPLSETYAQVVAMKTDANRVAAAIAMQKAGIGKGIVPDGVRIVAILKDSPADGVLHAGDIVDAVNGQEVRKVEDMINYMIENVKPGDQVKLAVRRAGKPAEITVRTVPADQDASRAVFGVSVQTEPKLDTPRAIAFHEYMAHVGGPSHGAMLTLAFIDQLVEGGVTGGLHVAGTGTIEADGSVGMVGGIPQKAYAVSRTDADVFFVPKEGEQDARSAAPDLRIVPVDNIDDVLAWLREHSNEAQGK</sequence>
<organism evidence="3 4">
    <name type="scientific">Paenibacillus pinisoli</name>
    <dbReference type="NCBI Taxonomy" id="1276110"/>
    <lineage>
        <taxon>Bacteria</taxon>
        <taxon>Bacillati</taxon>
        <taxon>Bacillota</taxon>
        <taxon>Bacilli</taxon>
        <taxon>Bacillales</taxon>
        <taxon>Paenibacillaceae</taxon>
        <taxon>Paenibacillus</taxon>
    </lineage>
</organism>
<dbReference type="InterPro" id="IPR001478">
    <property type="entry name" value="PDZ"/>
</dbReference>
<evidence type="ECO:0000313" key="4">
    <source>
        <dbReference type="Proteomes" id="UP000267798"/>
    </source>
</evidence>
<evidence type="ECO:0000256" key="1">
    <source>
        <dbReference type="SAM" id="Phobius"/>
    </source>
</evidence>
<name>A0A3A6PCP9_9BACL</name>
<feature type="transmembrane region" description="Helical" evidence="1">
    <location>
        <begin position="104"/>
        <end position="123"/>
    </location>
</feature>
<evidence type="ECO:0000313" key="3">
    <source>
        <dbReference type="EMBL" id="RJX38175.1"/>
    </source>
</evidence>
<dbReference type="AlphaFoldDB" id="A0A3A6PCP9"/>
<dbReference type="InterPro" id="IPR008269">
    <property type="entry name" value="Lon_proteolytic"/>
</dbReference>
<dbReference type="Gene3D" id="3.30.230.10">
    <property type="match status" value="1"/>
</dbReference>
<protein>
    <submittedName>
        <fullName evidence="3">PDZ domain-containing protein</fullName>
    </submittedName>
</protein>
<evidence type="ECO:0000259" key="2">
    <source>
        <dbReference type="PROSITE" id="PS50106"/>
    </source>
</evidence>
<keyword evidence="1" id="KW-1133">Transmembrane helix</keyword>
<gene>
    <name evidence="3" type="ORF">D3P09_19100</name>
</gene>
<feature type="transmembrane region" description="Helical" evidence="1">
    <location>
        <begin position="51"/>
        <end position="71"/>
    </location>
</feature>
<dbReference type="Pfam" id="PF13180">
    <property type="entry name" value="PDZ_2"/>
    <property type="match status" value="1"/>
</dbReference>
<comment type="caution">
    <text evidence="3">The sequence shown here is derived from an EMBL/GenBank/DDBJ whole genome shotgun (WGS) entry which is preliminary data.</text>
</comment>
<dbReference type="GO" id="GO:0004252">
    <property type="term" value="F:serine-type endopeptidase activity"/>
    <property type="evidence" value="ECO:0007669"/>
    <property type="project" value="InterPro"/>
</dbReference>
<dbReference type="SUPFAM" id="SSF50156">
    <property type="entry name" value="PDZ domain-like"/>
    <property type="match status" value="1"/>
</dbReference>
<feature type="transmembrane region" description="Helical" evidence="1">
    <location>
        <begin position="80"/>
        <end position="98"/>
    </location>
</feature>
<proteinExistence type="predicted"/>